<dbReference type="OMA" id="CWETDEH"/>
<dbReference type="PANTHER" id="PTHR10742">
    <property type="entry name" value="FLAVIN MONOAMINE OXIDASE"/>
    <property type="match status" value="1"/>
</dbReference>
<keyword evidence="1" id="KW-0732">Signal</keyword>
<dbReference type="AlphaFoldDB" id="A0A1L9U7A2"/>
<dbReference type="Gene3D" id="3.50.50.60">
    <property type="entry name" value="FAD/NAD(P)-binding domain"/>
    <property type="match status" value="1"/>
</dbReference>
<dbReference type="GeneID" id="93575660"/>
<protein>
    <recommendedName>
        <fullName evidence="2">Amine oxidase domain-containing protein</fullName>
    </recommendedName>
</protein>
<dbReference type="RefSeq" id="XP_067474793.1">
    <property type="nucleotide sequence ID" value="XM_067623172.1"/>
</dbReference>
<evidence type="ECO:0000313" key="3">
    <source>
        <dbReference type="EMBL" id="OJJ67544.1"/>
    </source>
</evidence>
<accession>A0A1L9U7A2</accession>
<evidence type="ECO:0000313" key="4">
    <source>
        <dbReference type="Proteomes" id="UP000184499"/>
    </source>
</evidence>
<organism evidence="3 4">
    <name type="scientific">Aspergillus brasiliensis (strain CBS 101740 / IMI 381727 / IBT 21946)</name>
    <dbReference type="NCBI Taxonomy" id="767769"/>
    <lineage>
        <taxon>Eukaryota</taxon>
        <taxon>Fungi</taxon>
        <taxon>Dikarya</taxon>
        <taxon>Ascomycota</taxon>
        <taxon>Pezizomycotina</taxon>
        <taxon>Eurotiomycetes</taxon>
        <taxon>Eurotiomycetidae</taxon>
        <taxon>Eurotiales</taxon>
        <taxon>Aspergillaceae</taxon>
        <taxon>Aspergillus</taxon>
        <taxon>Aspergillus subgen. Circumdati</taxon>
    </lineage>
</organism>
<feature type="signal peptide" evidence="1">
    <location>
        <begin position="1"/>
        <end position="25"/>
    </location>
</feature>
<sequence>MSRYSRWYTPLVLGLFCSVLTGATSQHTPREIDREVLKFHVPSLVTADSLHNVHLDFLDSSYEGHIELFYGDCHSGQGHHDIGHILIARDAHPERFVWITPADAPNLHCLHAVSGSTLLARSDPIPIATRLSRRESIADVADMLGPWFDGVAYMQGKDPSQAVVSAAKNSSVAIIGGGISGLMTSLLLNSVGMTNWHIVESSHRLGGRIRTHYMNNSRPDQYQYQEMGPMRFPMNITYANTNETLEIQDQRLVLQLADVLNQLNADADPDLQVTFIPFIQENPNLPADTGGVRLPDGRIPTVAQVAANSSLAYTAPPADPTAVAEAKAQYMQWAQTDQISKIRAVADNMYRAHKAAVEDGFYHWSEAAYMRYAMGKDANITDYVAGSSNNPIWDGFYDQVYFAATSWYTIDQGVESLVRAFLPHVADKSTLGRAVDGLSYNATTGKIAYTWRDSPMQITPERSEEYDYAVVAAPFTKVRMWELPHYSSLLSRAISETNYEPACKVALLYESRFWEHQEQPIFGGCGTVDVPGVQYVCYPSFNLNGTGPAAVLGAYSHGSPARNVGALKPEDYVALARRSMVEIHGTIAEEQFTGISDVHCWENDEHQVGAWTHPLVGQQQIFLPAYYQTEFQTIFIGEHTSYTHGWISAALDSAVRGTTQLLLDLGLVDEAKAVVNEWMGRWIEL</sequence>
<evidence type="ECO:0000259" key="2">
    <source>
        <dbReference type="Pfam" id="PF01593"/>
    </source>
</evidence>
<dbReference type="Gene3D" id="3.90.660.10">
    <property type="match status" value="1"/>
</dbReference>
<dbReference type="GO" id="GO:0009063">
    <property type="term" value="P:amino acid catabolic process"/>
    <property type="evidence" value="ECO:0007669"/>
    <property type="project" value="TreeGrafter"/>
</dbReference>
<proteinExistence type="predicted"/>
<dbReference type="Proteomes" id="UP000184499">
    <property type="component" value="Unassembled WGS sequence"/>
</dbReference>
<feature type="chain" id="PRO_5012521732" description="Amine oxidase domain-containing protein" evidence="1">
    <location>
        <begin position="26"/>
        <end position="685"/>
    </location>
</feature>
<dbReference type="EMBL" id="KV878693">
    <property type="protein sequence ID" value="OJJ67544.1"/>
    <property type="molecule type" value="Genomic_DNA"/>
</dbReference>
<name>A0A1L9U7A2_ASPBC</name>
<dbReference type="VEuPathDB" id="FungiDB:ASPBRDRAFT_33921"/>
<dbReference type="PANTHER" id="PTHR10742:SF382">
    <property type="entry name" value="AMINE OXIDASE DOMAIN-CONTAINING PROTEIN"/>
    <property type="match status" value="1"/>
</dbReference>
<dbReference type="GO" id="GO:0001716">
    <property type="term" value="F:L-amino-acid oxidase activity"/>
    <property type="evidence" value="ECO:0007669"/>
    <property type="project" value="TreeGrafter"/>
</dbReference>
<dbReference type="SUPFAM" id="SSF54373">
    <property type="entry name" value="FAD-linked reductases, C-terminal domain"/>
    <property type="match status" value="1"/>
</dbReference>
<dbReference type="InterPro" id="IPR036188">
    <property type="entry name" value="FAD/NAD-bd_sf"/>
</dbReference>
<evidence type="ECO:0000256" key="1">
    <source>
        <dbReference type="SAM" id="SignalP"/>
    </source>
</evidence>
<dbReference type="InterPro" id="IPR002937">
    <property type="entry name" value="Amino_oxidase"/>
</dbReference>
<reference evidence="4" key="1">
    <citation type="journal article" date="2017" name="Genome Biol.">
        <title>Comparative genomics reveals high biological diversity and specific adaptations in the industrially and medically important fungal genus Aspergillus.</title>
        <authorList>
            <person name="de Vries R.P."/>
            <person name="Riley R."/>
            <person name="Wiebenga A."/>
            <person name="Aguilar-Osorio G."/>
            <person name="Amillis S."/>
            <person name="Uchima C.A."/>
            <person name="Anderluh G."/>
            <person name="Asadollahi M."/>
            <person name="Askin M."/>
            <person name="Barry K."/>
            <person name="Battaglia E."/>
            <person name="Bayram O."/>
            <person name="Benocci T."/>
            <person name="Braus-Stromeyer S.A."/>
            <person name="Caldana C."/>
            <person name="Canovas D."/>
            <person name="Cerqueira G.C."/>
            <person name="Chen F."/>
            <person name="Chen W."/>
            <person name="Choi C."/>
            <person name="Clum A."/>
            <person name="Dos Santos R.A."/>
            <person name="Damasio A.R."/>
            <person name="Diallinas G."/>
            <person name="Emri T."/>
            <person name="Fekete E."/>
            <person name="Flipphi M."/>
            <person name="Freyberg S."/>
            <person name="Gallo A."/>
            <person name="Gournas C."/>
            <person name="Habgood R."/>
            <person name="Hainaut M."/>
            <person name="Harispe M.L."/>
            <person name="Henrissat B."/>
            <person name="Hilden K.S."/>
            <person name="Hope R."/>
            <person name="Hossain A."/>
            <person name="Karabika E."/>
            <person name="Karaffa L."/>
            <person name="Karanyi Z."/>
            <person name="Krasevec N."/>
            <person name="Kuo A."/>
            <person name="Kusch H."/>
            <person name="LaButti K."/>
            <person name="Lagendijk E.L."/>
            <person name="Lapidus A."/>
            <person name="Levasseur A."/>
            <person name="Lindquist E."/>
            <person name="Lipzen A."/>
            <person name="Logrieco A.F."/>
            <person name="MacCabe A."/>
            <person name="Maekelae M.R."/>
            <person name="Malavazi I."/>
            <person name="Melin P."/>
            <person name="Meyer V."/>
            <person name="Mielnichuk N."/>
            <person name="Miskei M."/>
            <person name="Molnar A.P."/>
            <person name="Mule G."/>
            <person name="Ngan C.Y."/>
            <person name="Orejas M."/>
            <person name="Orosz E."/>
            <person name="Ouedraogo J.P."/>
            <person name="Overkamp K.M."/>
            <person name="Park H.-S."/>
            <person name="Perrone G."/>
            <person name="Piumi F."/>
            <person name="Punt P.J."/>
            <person name="Ram A.F."/>
            <person name="Ramon A."/>
            <person name="Rauscher S."/>
            <person name="Record E."/>
            <person name="Riano-Pachon D.M."/>
            <person name="Robert V."/>
            <person name="Roehrig J."/>
            <person name="Ruller R."/>
            <person name="Salamov A."/>
            <person name="Salih N.S."/>
            <person name="Samson R.A."/>
            <person name="Sandor E."/>
            <person name="Sanguinetti M."/>
            <person name="Schuetze T."/>
            <person name="Sepcic K."/>
            <person name="Shelest E."/>
            <person name="Sherlock G."/>
            <person name="Sophianopoulou V."/>
            <person name="Squina F.M."/>
            <person name="Sun H."/>
            <person name="Susca A."/>
            <person name="Todd R.B."/>
            <person name="Tsang A."/>
            <person name="Unkles S.E."/>
            <person name="van de Wiele N."/>
            <person name="van Rossen-Uffink D."/>
            <person name="Oliveira J.V."/>
            <person name="Vesth T.C."/>
            <person name="Visser J."/>
            <person name="Yu J.-H."/>
            <person name="Zhou M."/>
            <person name="Andersen M.R."/>
            <person name="Archer D.B."/>
            <person name="Baker S.E."/>
            <person name="Benoit I."/>
            <person name="Brakhage A.A."/>
            <person name="Braus G.H."/>
            <person name="Fischer R."/>
            <person name="Frisvad J.C."/>
            <person name="Goldman G.H."/>
            <person name="Houbraken J."/>
            <person name="Oakley B."/>
            <person name="Pocsi I."/>
            <person name="Scazzocchio C."/>
            <person name="Seiboth B."/>
            <person name="vanKuyk P.A."/>
            <person name="Wortman J."/>
            <person name="Dyer P.S."/>
            <person name="Grigoriev I.V."/>
        </authorList>
    </citation>
    <scope>NUCLEOTIDE SEQUENCE [LARGE SCALE GENOMIC DNA]</scope>
    <source>
        <strain evidence="4">CBS 101740 / IMI 381727 / IBT 21946</strain>
    </source>
</reference>
<dbReference type="Gene3D" id="1.20.1440.240">
    <property type="match status" value="1"/>
</dbReference>
<dbReference type="OrthoDB" id="7777654at2759"/>
<gene>
    <name evidence="3" type="ORF">ASPBRDRAFT_33921</name>
</gene>
<dbReference type="Pfam" id="PF01593">
    <property type="entry name" value="Amino_oxidase"/>
    <property type="match status" value="1"/>
</dbReference>
<feature type="domain" description="Amine oxidase" evidence="2">
    <location>
        <begin position="179"/>
        <end position="657"/>
    </location>
</feature>
<keyword evidence="4" id="KW-1185">Reference proteome</keyword>
<dbReference type="InterPro" id="IPR050281">
    <property type="entry name" value="Flavin_monoamine_oxidase"/>
</dbReference>
<dbReference type="SUPFAM" id="SSF51905">
    <property type="entry name" value="FAD/NAD(P)-binding domain"/>
    <property type="match status" value="1"/>
</dbReference>
<dbReference type="STRING" id="767769.A0A1L9U7A2"/>